<dbReference type="Proteomes" id="UP001057753">
    <property type="component" value="Unassembled WGS sequence"/>
</dbReference>
<name>A0A9Q4B4A7_SALAG</name>
<protein>
    <submittedName>
        <fullName evidence="5">Alcohol dehydrogenase catalytic domain-containing protein</fullName>
    </submittedName>
</protein>
<dbReference type="InterPro" id="IPR013154">
    <property type="entry name" value="ADH-like_N"/>
</dbReference>
<dbReference type="InterPro" id="IPR036291">
    <property type="entry name" value="NAD(P)-bd_dom_sf"/>
</dbReference>
<sequence>MLGVVYNGPWDVKVQDKKIDLTILPDEVLIKVKMTGICGTDLNIITGKYEAALPGTILGHETVGEVIQIGESVPNLQVGERVVVDPTYYCGHCRFCRTNRKNHCESKTQLETGVSSDGAFTNYHKTKYSFLYKLPDNLSYEVATLTEPLSCVLTGIKCLTLHTAMNIVVIGGGPMGLLYSLALAAKGYSGVVVENQINRQHLVKDVIDPKWRLATNLKGTLDVFDGTGTQIDVVIDTSGCAVHDYLHHLSRGGQVLSIALKQQVVGIDLGWIADESISFYGSIDSLNNSFNEALALLANGAIPGSKLITHKLPVRNFHQAVKLLGLSLEDKAFRACDAAIKILVQPEGEENEA</sequence>
<dbReference type="InterPro" id="IPR011032">
    <property type="entry name" value="GroES-like_sf"/>
</dbReference>
<keyword evidence="2" id="KW-0862">Zinc</keyword>
<dbReference type="InterPro" id="IPR002328">
    <property type="entry name" value="ADH_Zn_CS"/>
</dbReference>
<comment type="caution">
    <text evidence="5">The sequence shown here is derived from an EMBL/GenBank/DDBJ whole genome shotgun (WGS) entry which is preliminary data.</text>
</comment>
<keyword evidence="1" id="KW-0479">Metal-binding</keyword>
<evidence type="ECO:0000256" key="3">
    <source>
        <dbReference type="ARBA" id="ARBA00023002"/>
    </source>
</evidence>
<feature type="domain" description="Alcohol dehydrogenase-like N-terminal" evidence="4">
    <location>
        <begin position="25"/>
        <end position="136"/>
    </location>
</feature>
<accession>A0A9Q4B4A7</accession>
<dbReference type="GO" id="GO:0016491">
    <property type="term" value="F:oxidoreductase activity"/>
    <property type="evidence" value="ECO:0007669"/>
    <property type="project" value="UniProtKB-KW"/>
</dbReference>
<dbReference type="RefSeq" id="WP_257822400.1">
    <property type="nucleotide sequence ID" value="NZ_JABXYM010000001.1"/>
</dbReference>
<organism evidence="5 6">
    <name type="scientific">Salipaludibacillus agaradhaerens</name>
    <name type="common">Bacillus agaradhaerens</name>
    <dbReference type="NCBI Taxonomy" id="76935"/>
    <lineage>
        <taxon>Bacteria</taxon>
        <taxon>Bacillati</taxon>
        <taxon>Bacillota</taxon>
        <taxon>Bacilli</taxon>
        <taxon>Bacillales</taxon>
        <taxon>Bacillaceae</taxon>
    </lineage>
</organism>
<evidence type="ECO:0000256" key="1">
    <source>
        <dbReference type="ARBA" id="ARBA00022723"/>
    </source>
</evidence>
<keyword evidence="3" id="KW-0560">Oxidoreductase</keyword>
<reference evidence="5" key="1">
    <citation type="submission" date="2020-06" db="EMBL/GenBank/DDBJ databases">
        <title>Insight into the genomes of haloalkaliphilic bacilli from Kenyan soda lakes.</title>
        <authorList>
            <person name="Mwirichia R."/>
            <person name="Villamizar G.C."/>
            <person name="Poehlein A."/>
            <person name="Mugweru J."/>
            <person name="Kipnyargis A."/>
            <person name="Kiplimo D."/>
            <person name="Orwa P."/>
            <person name="Daniel R."/>
        </authorList>
    </citation>
    <scope>NUCLEOTIDE SEQUENCE</scope>
    <source>
        <strain evidence="5">B1096_S55</strain>
    </source>
</reference>
<dbReference type="SUPFAM" id="SSF50129">
    <property type="entry name" value="GroES-like"/>
    <property type="match status" value="1"/>
</dbReference>
<dbReference type="Gene3D" id="3.40.50.720">
    <property type="entry name" value="NAD(P)-binding Rossmann-like Domain"/>
    <property type="match status" value="1"/>
</dbReference>
<gene>
    <name evidence="5" type="ORF">HXA33_15895</name>
</gene>
<evidence type="ECO:0000256" key="2">
    <source>
        <dbReference type="ARBA" id="ARBA00022833"/>
    </source>
</evidence>
<keyword evidence="6" id="KW-1185">Reference proteome</keyword>
<dbReference type="PANTHER" id="PTHR43401">
    <property type="entry name" value="L-THREONINE 3-DEHYDROGENASE"/>
    <property type="match status" value="1"/>
</dbReference>
<dbReference type="Gene3D" id="3.90.180.10">
    <property type="entry name" value="Medium-chain alcohol dehydrogenases, catalytic domain"/>
    <property type="match status" value="1"/>
</dbReference>
<dbReference type="PANTHER" id="PTHR43401:SF2">
    <property type="entry name" value="L-THREONINE 3-DEHYDROGENASE"/>
    <property type="match status" value="1"/>
</dbReference>
<dbReference type="GO" id="GO:0008270">
    <property type="term" value="F:zinc ion binding"/>
    <property type="evidence" value="ECO:0007669"/>
    <property type="project" value="InterPro"/>
</dbReference>
<evidence type="ECO:0000259" key="4">
    <source>
        <dbReference type="Pfam" id="PF08240"/>
    </source>
</evidence>
<dbReference type="PROSITE" id="PS00059">
    <property type="entry name" value="ADH_ZINC"/>
    <property type="match status" value="1"/>
</dbReference>
<dbReference type="Pfam" id="PF08240">
    <property type="entry name" value="ADH_N"/>
    <property type="match status" value="1"/>
</dbReference>
<evidence type="ECO:0000313" key="5">
    <source>
        <dbReference type="EMBL" id="MCR6098021.1"/>
    </source>
</evidence>
<evidence type="ECO:0000313" key="6">
    <source>
        <dbReference type="Proteomes" id="UP001057753"/>
    </source>
</evidence>
<dbReference type="AlphaFoldDB" id="A0A9Q4B4A7"/>
<dbReference type="EMBL" id="JABXYM010000001">
    <property type="protein sequence ID" value="MCR6098021.1"/>
    <property type="molecule type" value="Genomic_DNA"/>
</dbReference>
<proteinExistence type="predicted"/>
<dbReference type="SUPFAM" id="SSF51735">
    <property type="entry name" value="NAD(P)-binding Rossmann-fold domains"/>
    <property type="match status" value="1"/>
</dbReference>
<dbReference type="InterPro" id="IPR050129">
    <property type="entry name" value="Zn_alcohol_dh"/>
</dbReference>